<proteinExistence type="predicted"/>
<keyword evidence="3" id="KW-1185">Reference proteome</keyword>
<dbReference type="Proteomes" id="UP000245207">
    <property type="component" value="Unassembled WGS sequence"/>
</dbReference>
<protein>
    <submittedName>
        <fullName evidence="2">COP9 signalosome complex subunit 2</fullName>
    </submittedName>
</protein>
<gene>
    <name evidence="2" type="ORF">CTI12_AA401560</name>
</gene>
<evidence type="ECO:0000313" key="3">
    <source>
        <dbReference type="Proteomes" id="UP000245207"/>
    </source>
</evidence>
<feature type="compositionally biased region" description="Polar residues" evidence="1">
    <location>
        <begin position="21"/>
        <end position="31"/>
    </location>
</feature>
<name>A0A2U1M915_ARTAN</name>
<dbReference type="EMBL" id="PKPP01006075">
    <property type="protein sequence ID" value="PWA57749.1"/>
    <property type="molecule type" value="Genomic_DNA"/>
</dbReference>
<evidence type="ECO:0000313" key="2">
    <source>
        <dbReference type="EMBL" id="PWA57749.1"/>
    </source>
</evidence>
<feature type="region of interest" description="Disordered" evidence="1">
    <location>
        <begin position="20"/>
        <end position="41"/>
    </location>
</feature>
<accession>A0A2U1M915</accession>
<sequence>MWVKMNSYKALQYLAKDLGSKPSTVSPSPESSGDDVEDENDHESDQYVKRLCCLIRLFLLENLVEKLWFTGFGLLFPVKVEYRVSSRYKNDPEILPITNLIATYQWNEILEYEKILKGAYHDDNGKPMVLNCVREVERRIAGNLNTSVTELFSDVGYSMFAQMIVRALAKRKSLGMSQVEDNGRKGKHTDVPSSKIACFDLGGFLVFDLLTREFTRIVVRLLLLLKVLQAWHLTWHLKRSMRWFLRRILKVEWRRCIMKLRTFMASKLSKINEGITGGTGVGNSSLYK</sequence>
<reference evidence="2 3" key="1">
    <citation type="journal article" date="2018" name="Mol. Plant">
        <title>The genome of Artemisia annua provides insight into the evolution of Asteraceae family and artemisinin biosynthesis.</title>
        <authorList>
            <person name="Shen Q."/>
            <person name="Zhang L."/>
            <person name="Liao Z."/>
            <person name="Wang S."/>
            <person name="Yan T."/>
            <person name="Shi P."/>
            <person name="Liu M."/>
            <person name="Fu X."/>
            <person name="Pan Q."/>
            <person name="Wang Y."/>
            <person name="Lv Z."/>
            <person name="Lu X."/>
            <person name="Zhang F."/>
            <person name="Jiang W."/>
            <person name="Ma Y."/>
            <person name="Chen M."/>
            <person name="Hao X."/>
            <person name="Li L."/>
            <person name="Tang Y."/>
            <person name="Lv G."/>
            <person name="Zhou Y."/>
            <person name="Sun X."/>
            <person name="Brodelius P.E."/>
            <person name="Rose J.K.C."/>
            <person name="Tang K."/>
        </authorList>
    </citation>
    <scope>NUCLEOTIDE SEQUENCE [LARGE SCALE GENOMIC DNA]</scope>
    <source>
        <strain evidence="3">cv. Huhao1</strain>
        <tissue evidence="2">Leaf</tissue>
    </source>
</reference>
<organism evidence="2 3">
    <name type="scientific">Artemisia annua</name>
    <name type="common">Sweet wormwood</name>
    <dbReference type="NCBI Taxonomy" id="35608"/>
    <lineage>
        <taxon>Eukaryota</taxon>
        <taxon>Viridiplantae</taxon>
        <taxon>Streptophyta</taxon>
        <taxon>Embryophyta</taxon>
        <taxon>Tracheophyta</taxon>
        <taxon>Spermatophyta</taxon>
        <taxon>Magnoliopsida</taxon>
        <taxon>eudicotyledons</taxon>
        <taxon>Gunneridae</taxon>
        <taxon>Pentapetalae</taxon>
        <taxon>asterids</taxon>
        <taxon>campanulids</taxon>
        <taxon>Asterales</taxon>
        <taxon>Asteraceae</taxon>
        <taxon>Asteroideae</taxon>
        <taxon>Anthemideae</taxon>
        <taxon>Artemisiinae</taxon>
        <taxon>Artemisia</taxon>
    </lineage>
</organism>
<comment type="caution">
    <text evidence="2">The sequence shown here is derived from an EMBL/GenBank/DDBJ whole genome shotgun (WGS) entry which is preliminary data.</text>
</comment>
<dbReference type="STRING" id="35608.A0A2U1M915"/>
<dbReference type="AlphaFoldDB" id="A0A2U1M915"/>
<evidence type="ECO:0000256" key="1">
    <source>
        <dbReference type="SAM" id="MobiDB-lite"/>
    </source>
</evidence>
<dbReference type="OrthoDB" id="194139at2759"/>
<feature type="compositionally biased region" description="Acidic residues" evidence="1">
    <location>
        <begin position="32"/>
        <end position="41"/>
    </location>
</feature>